<feature type="compositionally biased region" description="Low complexity" evidence="1">
    <location>
        <begin position="3623"/>
        <end position="3633"/>
    </location>
</feature>
<feature type="region of interest" description="Disordered" evidence="1">
    <location>
        <begin position="595"/>
        <end position="624"/>
    </location>
</feature>
<feature type="compositionally biased region" description="Polar residues" evidence="1">
    <location>
        <begin position="1211"/>
        <end position="1228"/>
    </location>
</feature>
<feature type="region of interest" description="Disordered" evidence="1">
    <location>
        <begin position="5930"/>
        <end position="5952"/>
    </location>
</feature>
<dbReference type="NCBIfam" id="TIGR03660">
    <property type="entry name" value="T1SS_rpt_143"/>
    <property type="match status" value="1"/>
</dbReference>
<feature type="compositionally biased region" description="Polar residues" evidence="1">
    <location>
        <begin position="760"/>
        <end position="773"/>
    </location>
</feature>
<evidence type="ECO:0000256" key="1">
    <source>
        <dbReference type="SAM" id="MobiDB-lite"/>
    </source>
</evidence>
<dbReference type="EMBL" id="CP045700">
    <property type="protein sequence ID" value="QGA66573.1"/>
    <property type="molecule type" value="Genomic_DNA"/>
</dbReference>
<feature type="compositionally biased region" description="Polar residues" evidence="1">
    <location>
        <begin position="1820"/>
        <end position="1837"/>
    </location>
</feature>
<name>A0A5Q0THC3_9VIBR</name>
<feature type="region of interest" description="Disordered" evidence="1">
    <location>
        <begin position="144"/>
        <end position="167"/>
    </location>
</feature>
<feature type="region of interest" description="Disordered" evidence="1">
    <location>
        <begin position="3013"/>
        <end position="3041"/>
    </location>
</feature>
<feature type="compositionally biased region" description="Polar residues" evidence="1">
    <location>
        <begin position="156"/>
        <end position="167"/>
    </location>
</feature>
<feature type="region of interest" description="Disordered" evidence="1">
    <location>
        <begin position="1"/>
        <end position="22"/>
    </location>
</feature>
<feature type="region of interest" description="Disordered" evidence="1">
    <location>
        <begin position="1961"/>
        <end position="1986"/>
    </location>
</feature>
<feature type="region of interest" description="Disordered" evidence="1">
    <location>
        <begin position="1501"/>
        <end position="1534"/>
    </location>
</feature>
<feature type="compositionally biased region" description="Polar residues" evidence="1">
    <location>
        <begin position="1518"/>
        <end position="1534"/>
    </location>
</feature>
<dbReference type="Proteomes" id="UP000348942">
    <property type="component" value="Chromosome 2"/>
</dbReference>
<feature type="region of interest" description="Disordered" evidence="1">
    <location>
        <begin position="748"/>
        <end position="773"/>
    </location>
</feature>
<feature type="region of interest" description="Disordered" evidence="1">
    <location>
        <begin position="3317"/>
        <end position="3343"/>
    </location>
</feature>
<feature type="region of interest" description="Disordered" evidence="1">
    <location>
        <begin position="897"/>
        <end position="926"/>
    </location>
</feature>
<feature type="region of interest" description="Disordered" evidence="1">
    <location>
        <begin position="1199"/>
        <end position="1228"/>
    </location>
</feature>
<feature type="compositionally biased region" description="Polar residues" evidence="1">
    <location>
        <begin position="3796"/>
        <end position="3805"/>
    </location>
</feature>
<feature type="region of interest" description="Disordered" evidence="1">
    <location>
        <begin position="2109"/>
        <end position="2137"/>
    </location>
</feature>
<keyword evidence="3" id="KW-1185">Reference proteome</keyword>
<feature type="compositionally biased region" description="Basic and acidic residues" evidence="1">
    <location>
        <begin position="6007"/>
        <end position="6017"/>
    </location>
</feature>
<feature type="compositionally biased region" description="Polar residues" evidence="1">
    <location>
        <begin position="2723"/>
        <end position="2740"/>
    </location>
</feature>
<dbReference type="RefSeq" id="WP_153448706.1">
    <property type="nucleotide sequence ID" value="NZ_CP045700.1"/>
</dbReference>
<feature type="compositionally biased region" description="Polar residues" evidence="1">
    <location>
        <begin position="2876"/>
        <end position="2886"/>
    </location>
</feature>
<feature type="compositionally biased region" description="Low complexity" evidence="1">
    <location>
        <begin position="4083"/>
        <end position="4099"/>
    </location>
</feature>
<gene>
    <name evidence="2" type="ORF">GFB47_14245</name>
</gene>
<feature type="region of interest" description="Disordered" evidence="1">
    <location>
        <begin position="293"/>
        <end position="322"/>
    </location>
</feature>
<feature type="compositionally biased region" description="Polar residues" evidence="1">
    <location>
        <begin position="1973"/>
        <end position="1986"/>
    </location>
</feature>
<feature type="compositionally biased region" description="Low complexity" evidence="1">
    <location>
        <begin position="2423"/>
        <end position="2433"/>
    </location>
</feature>
<dbReference type="InterPro" id="IPR019959">
    <property type="entry name" value="T1SS-143_rpt-cont_dom"/>
</dbReference>
<evidence type="ECO:0000313" key="2">
    <source>
        <dbReference type="EMBL" id="QGA66573.1"/>
    </source>
</evidence>
<evidence type="ECO:0008006" key="4">
    <source>
        <dbReference type="Google" id="ProtNLM"/>
    </source>
</evidence>
<protein>
    <recommendedName>
        <fullName evidence="4">Hcalcium-binding protein</fullName>
    </recommendedName>
</protein>
<feature type="region of interest" description="Disordered" evidence="1">
    <location>
        <begin position="4064"/>
        <end position="4101"/>
    </location>
</feature>
<feature type="region of interest" description="Disordered" evidence="1">
    <location>
        <begin position="3615"/>
        <end position="3634"/>
    </location>
</feature>
<feature type="compositionally biased region" description="Polar residues" evidence="1">
    <location>
        <begin position="3025"/>
        <end position="3041"/>
    </location>
</feature>
<proteinExistence type="predicted"/>
<evidence type="ECO:0000313" key="3">
    <source>
        <dbReference type="Proteomes" id="UP000348942"/>
    </source>
</evidence>
<feature type="compositionally biased region" description="Polar residues" evidence="1">
    <location>
        <begin position="607"/>
        <end position="624"/>
    </location>
</feature>
<feature type="compositionally biased region" description="Polar residues" evidence="1">
    <location>
        <begin position="4066"/>
        <end position="4080"/>
    </location>
</feature>
<organism evidence="2 3">
    <name type="scientific">Vibrio algicola</name>
    <dbReference type="NCBI Taxonomy" id="2662262"/>
    <lineage>
        <taxon>Bacteria</taxon>
        <taxon>Pseudomonadati</taxon>
        <taxon>Pseudomonadota</taxon>
        <taxon>Gammaproteobacteria</taxon>
        <taxon>Vibrionales</taxon>
        <taxon>Vibrionaceae</taxon>
        <taxon>Vibrio</taxon>
    </lineage>
</organism>
<feature type="region of interest" description="Disordered" evidence="1">
    <location>
        <begin position="5840"/>
        <end position="5873"/>
    </location>
</feature>
<feature type="compositionally biased region" description="Polar residues" evidence="1">
    <location>
        <begin position="305"/>
        <end position="322"/>
    </location>
</feature>
<sequence length="6083" mass="632859">MHGSSSVTIESPSDNLDPSTLRMTDAGKTALTAEMGEMTTNGGDPINFSMTTDANGVTTISGVDGDGNPVLDITMTPTMDPATGDVTVTTDVNQYQPLDDNNGTGENTGLITNIDDVISVELPFEIDDTDGDTSDVTVHVNFKDGEDPSFGADTGASITENDGTQTANGSIEFDQGSDHVDQIVFDTDQAGLDGITSNGEATTYSVDGNDLTLVDTDGNTVLSVTIDAQGNYVVTQEQPIDQNDGDITDIALNVHGTDDDGDTANGTINIHITDGDNAADVTDTVTVDEGDVQNPAEGNEYPVHGSSSVTIESPSDNLDPSTLRMTDAGKTALTAEMGEMTTNGGDPINFSMTTDANGVTTISGVDGAGNPVLDITMTPTMDPATGDVTVTTDVNQYQPLDDNNGTGENTGLITNIDDVISVELPFEIDDTDGDTSDVTVHVNFKDGEDPSFGMDTGASITENDGTQTANGSIEFDQGSDHVDQIVFDTDQAGLDGITSNGEATTYSVDGNDLTLVDTDGNTVLSVTIDAQGNYVVTQEQPIDQNDGDITDIALNVHGTDDDGDTANGTINIHITDGDNAADVTDTVTVDEGDVQNPAEGNEYPVHGSSSVTIESPSDNLDPSTLRMTDAGKTALTAEMGEMTTNGGDPINFSMTTDANGVTTISGVDGDGNPVLDITMTPTFDPATGNVTVDTVVNQYQPLDDNNGTGENTGLITNIDDVISVELPFEIDDTDGDTSDVTVHVNFKDGEDPSFGADTGASITENDGTQTANGSIEFDQGSDHVDQIVFDTDQAGLDGITSNGEATTYSVDGNDLTLVDTDGNTVLSVTIDAQGNYVVTQEQPIDQNDGDITDIALNVHGTDDDGDTANGTINIHITDGDNAADVTDTVTVDEGDVQNPAEGNEYPVHGSSSVTIESPSDNLDPSTLRMTDAGKTALTAEMGEMTTNGGDPINFSMTTDANGVTTISGVDGDGNPVLDITMTPTMDPATGDVTVTTDVNQYQPLDDNNGTGENTGLITNIDDVISVELPFEIDDTDGDTSDVTVHVNFKDGEDPSFGADTGASITENDGTQTANGSIEFDQGSDHVDQIVFDTDQAGLDGITSNGEATTYSVDGNDLTLVDTDGNTVLSVTIDAQGNYVVTQEQPIDQNDGDITDIALNVHGTDDDGDTANGTINIHITDGDNAADVTDTVTVDEGDVQNPAEGNEYPVHGSSSVTIESPSDNLDPSTLRMTDAGKTALTAEMGEMTTNGGDPINFSMTTDANGVTTISGVDGDGNPVLDITMTPTMDPATGDVTVTTDVNQYQPLDDNNGTGENTGLITNIDDVISVELPFEIDDTDGDTSDVTVHVNFKDGEDPSFGADTGASITENDGTQTANGSIEFDQGSDHVDAIVFDADQPGLAGITSNGEATHIDTDALATDPSTLVLADPDGNPVLSVTIDAQGNYVVTQEQPIDQNDGDTTDIAINVHGTDDDGDTANGTINIHITDGDNAADASDTINVDEGDVQNADGESTYPVHGSSSVTIESPSDNLDPSTLRMTDAGKTALTAEMGEMTTNGGDPINFSMTTDANGVTTISGVDGDGNPVLDITMTPTMDPATGDVTVTTDVNQYQPLDDNNGTGENTGLITNIDDVISVELPFEIDDTDGDTSDVTVHVNFKDGEDPSFGVDTGASITENDGTQTANGSIEFDQGSDHVDQIVFDTEQAGLDGITSNGEATTYSVDGNDLTLVDTDGNTVLSVTIDAQGNYVVTQEQPIDQNDGDITDIALNVHGTDDDGDTANGTINIHITDGDNAADVTDTVTVDEGDVQNPAEGNEYPVHGSSSVTIESPSDNLDPSTLRMTDAGKTALTAEMGEMTTNGGDPINFSMTTDANGVTTISGVDGAGNPVLDITMTPTFDPATGNVTVDTVVNQYQPLDDNNGTGENTGLITNIDDVISVELPFEIDDTDGDTSDVTVHVNFKDGEDPSFGADTGASITENDGTQTANGSIEFDQGSDHVDQIVFDTEQAGLDGITSNGEATTYSVDGNDLTLVDTDGNTVLSVTIDAQGNYVVTQEQPIDQNDGDITDIALNVHGTDDDGDTANGTINIHITDGDNAADVTDTINVDEGDVQNADGESTYPVHGSSSVTIESPSDNLDPSTLRMTDAGKTALTAEMGEMTTNGGDPINFSMTTDANGVTTISGVDGDGNPVLDITMTPTMDPATGDVTVTTDVNQYQPLDDNNGTGENTGLITNIDDVISVELPFEIDDTDGDTSDVTVHVNFKDGEDPTFTGTTDIDITETDNKDGPTVTTGDIDLDKGSDEIKEIGFDPDQSDSGLGDITVNGGQPTEYTVDGDTISVTDMDGNDVLSITLNTDGTYTFIQSEPIDQDKGDVNLDLNVYAIDDDGDKANGDINIVIHDSDSNDTSDTVVITEGDLENGDNYPVSGSSSVVVDSSSDDLDPSTLAVDPAALDDLMGDLDQLTSDGQALVFTMTINADGSVDISGGFPGSGDSLLDINMQPVLDADGNVTLTTTVTQNGPLDHIDFSSDYITANGDQISIDVPMVIDDTDGTETKIDITVNIEDGQDPSFGVDTGASITENDGTQTANGSIEFDQGSDHVDQIVFDTDQAGLDGITSNGEATTYSVDGNDLTLVDTDGNTVLSVTIDAQGNYVVTQEQPIDQNDGDITDIALNVHGTDDDGDTANGTINIHITDGDNAADVTDTVTVDEGDVQNPAEGNEYPVHGSSSVTIESPSDNLDPSTLRMTNAGKTALTAEMGEMTTNGGDPINFSMTTDANGVTTISGVDGDGNPVLDITMTPTFDPATGNVTVDTVVNQYQPLDDNNGTGENTGLITNIDDVISVELPFEIDDTDGDTSDVTVHVNFKDGEDPSFGADTGASITENDGTQTANGSIEFDQGSDHVDQIVFDTDQAGLDGITSNGEATTYSVDGNDLTLVDTDGNTVLSVTIDAQGNYVVTQEQPIDQNDGDITDIALNVHGTDDDGDTANGTINIHITDGDNAADVTDTVTVDEGDVQNPAEGNEYPVHGSSSVTIESPSDNLDPSTLRMTDAGKTALTAEMGEMTTNGGDPINFSMTTDANGVTTISGVDGDGNPVLDITMTPTFDPATGNVTVDTVVNQYQPLDDNNGTGENTGLITNIDDVISVELPFEIDDTDGDTSDVTVHVNFKDGEDPTFTGTTDIDITETDNKDGPTVTTGDIELDKGSDEIKEIGFDPDQSDSGLGDITVNGGQPTEYTVDGDTISVTDMDGNDVLSITLNTDGTYTFTQSEPIDQDKGDVNLDLNVYAIDDDGDKANGDINIVIHDSDSNDTSDTVVITEGDLENGDNYPVSGSSSVVVDSSSDDLDPSTLAVDPAALDDLMGDLDQLTSDGQALVFTMTINADGSVDISGGFPGSGDSILDINMQPVLDADGNVTLTTTVTQNGPLDHIDFSSDYITANGDQISIDVPMVIDDTDGTETKIDITVNIEDGQDPSFGDDSGVDLSDDGKIFGVDFGSGKIDVDTGSDEVKDVRFGQDQSQLDDVTSNGQPTTVNVSEDGTWLSITNDVTGLPVMILTIDDNGQYNVVQTQPIDQDNSELSNLDFNVEVEDADGDIGKGTITVRDTDGGNATGGGEIDIHTTEGDLTPDGGSDNSNGDGYPVHGEGSPVVLEPGVDDFDPSTVQIDPNSLDDLITELDAEITTAGGEAVTFSFNPETGVLQGVDSNNDPVLDISLNAVPTDDGGVSITVSMDQFQPIDHSGVDDSGMVQYDENSDTITIDFPIQIQDTDGDFLDNPIDFHASITDGDDPFIISADSITVDESATADGSHTDVTPDDGLDPTSSTTGQITVDSGSDGVTHFAIDVNAFNNQNTITSGGDNVTLVDNGDGTFSGVTDNGGDEVFNISFSEDGTYTFTVDGAIDDPLNDATGGTSVSIDIPIYGIDDDGDKSNTINANVTINDDVPVAQDVTKTVTEGDQLTDMGNIIASQGNDGASVTGIVVDGEVVALDTLPTVEGQDGNTYYQYDVSSDDASNQDLGQLYISADGEVYFKANPELVHSGQDLSDKITFVITDGDGDTDTSDVTINVKDDGITINTNDTNDSSGQEQDGNHTTDPNDNVDPNHNVDGIPVNMSIDVGDIDEHESLTQVTITPEGEAHGVFEYNGDPIPINADGSVTIPGDAFTLVDNGDGTATYEMSGITFVPDDDFSTNNVDLQFDVNAIVNDDAGTHSSDATFSITVDGIADTPTWNEDTGTYIVANEDDDSIHVPVEFDSNDSDGSESLMYHVRIEPDENGDTHGTIVDGIPGIEGPDENGYYDIPADSIDQLAIKPDANYSGDIKLDIYATSTESGNVVDGKGTADSDHQEIVINVDPVADDMTIHADANIKDNEDTAIHLADVITANPSADTDGSETYFVQLSGLPDGAVVMVNGEPVSPDENGVYNINVDDLDNADLIPPPQSNVDFTFSYNGLVVDTATGTDADGNPISGDDTKVINGGDINVDMHGEADDPVVVLPDDSAWDVSDPIDGRTAITTTIGEDGTATIDFSFSSGEYDPNNPDGGVDPDSDTSETLTFGVGDIPDGVTFSDADGNPLHPVLVSANPDIYQLDVDDLKGLQIHLPENSSEDITIPVRIVMTENDGDSTSIDYDIVVKVNPEVDGVGTNDDGSLKDYDTATSTGYEDNLVKLNWDPTSQLVDDSEKVTGLTINGFPPGYSIVIDGEEIQPDVNGSITLTSDQLAEAMIDTDGNGDGIYLKMPEDSDVDIHLTTDVTISDQEADDPNAATNVIHGDIDVDVDSVVEGDGHLEVDDSDGNAITDQDGDGKADIYEDSDTSNEIHLTTNELNGGSDSINWINDDGSSTEDVTKVIIKFNGVDVDANGNSIVYDDNGKAYDVSDFYIPGATNNGDGSFTITQDSIDDIVIKAPPGFDGSIDITISAEVVDHGDNNEGDTSKIVTEDSDITLHFNGIDDGGGDSDKAADIVITDATGSGVEDGTVNLGDLISGNVVINTSDNDGDGKGDQTNDTFSIAIDADDLPDGAVINGMTYNESTGQYVFSVTPDADGNVDLSGITMDLPPDYAGKIDFPIVITETDNDSGDTNSGTMNIDIDVTPVADDPVITIDGTGDEDSIITLDLNAAFGDQNNDGPDNGGQESFGDFTLTVDPDQGQFVDANGNPIGNEDGSITISDIDQPIYFKPADDFSGKVDVNIKTDVTDDASTGSDTKQIDTDVSFDVIAVNDGVDVDGTDNIHGDEDGNIPLDSITGDLIDTDGSEHIVSISISDLPPGFTVEGGANLSDGVWTLTNVQTNEDGSFELSGYSINPPDDFSGDVTITLKVFTQEDSLDEPAENDIPITFHVDPHADAVNTNVVTEASGEENGDIVLHFNAHDVDDAATGGSDSNVNEDAPEQVQITISNVPEGATFAFPEGESGSITTNPDGSVTIISDTSDLDSIIFNPGDANSDNWDGQLNYVIQGNDNGVTDGPTTNGTINVDVTPENDAAEISAPDSVDADNADGVTTITGIQISDIDADEGKGDFTVELKAENGTLSLPEGTDTSGINITVEDDGTYKVTGSLDDINAVLAGGVNYTPNDGFSGDDKIDIKTTDNGDADGNNQLVTNGTIDINDVVAPDVFESQQSAPAAPASIPQAASLGADLRNVLNSSQQVSAANASTIMPLAALLLTAAVAAQDGETLTLGHMQGAQVVDADNQPLGSVQADGSVELTADQVAIAYVQHLESGTTPSFSVTTKDADNRVVSEHKVEAGFTTSGSTAGENVVHHAADHVNHADAANNVADEHAQLAAVGEALHAAEGHDAAALLAANPDVAETLHEQATDGVHALTDDLHAIVDQATALDNNSMSTDAEQHLQPGMEHDNTLSTLTDDAHTNPDLAPAFDEHSSDNTLDAQADNDQHDIFATDSDDDSHSADTMLPEGLFDIHDIASDIGEHHALADLASDGGLFGEENEDGLLGESHDGGLFNDSSDGGLFGESTEGGLFSDAADHGLYGDIAASGDGDAHDGVMSNEHANLDMSDLFNQDGSESHDDMDKLLGDAAPSEASDIGKATEASSDDLASTQHLDHANVSGFDLDVSGVEDTSSAGHIINDLFNSSNFNPDS</sequence>
<feature type="region of interest" description="Disordered" evidence="1">
    <location>
        <begin position="1050"/>
        <end position="1075"/>
    </location>
</feature>
<accession>A0A5Q0THC3</accession>
<feature type="region of interest" description="Disordered" evidence="1">
    <location>
        <begin position="2711"/>
        <end position="2740"/>
    </location>
</feature>
<feature type="region of interest" description="Disordered" evidence="1">
    <location>
        <begin position="1808"/>
        <end position="1837"/>
    </location>
</feature>
<feature type="compositionally biased region" description="Polar residues" evidence="1">
    <location>
        <begin position="1062"/>
        <end position="1075"/>
    </location>
</feature>
<feature type="region of interest" description="Disordered" evidence="1">
    <location>
        <begin position="2270"/>
        <end position="2292"/>
    </location>
</feature>
<feature type="compositionally biased region" description="Low complexity" evidence="1">
    <location>
        <begin position="3326"/>
        <end position="3336"/>
    </location>
</feature>
<feature type="compositionally biased region" description="Polar residues" evidence="1">
    <location>
        <begin position="2122"/>
        <end position="2137"/>
    </location>
</feature>
<feature type="region of interest" description="Disordered" evidence="1">
    <location>
        <begin position="3796"/>
        <end position="3819"/>
    </location>
</feature>
<feature type="compositionally biased region" description="Polar residues" evidence="1">
    <location>
        <begin position="909"/>
        <end position="926"/>
    </location>
</feature>
<reference evidence="2 3" key="1">
    <citation type="submission" date="2019-10" db="EMBL/GenBank/DDBJ databases">
        <title>Vibrio sp. nov., isolated from Coralline algae surface.</title>
        <authorList>
            <person name="Geng Y."/>
            <person name="Zhang X."/>
        </authorList>
    </citation>
    <scope>NUCLEOTIDE SEQUENCE [LARGE SCALE GENOMIC DNA]</scope>
    <source>
        <strain evidence="2 3">SM1977</strain>
    </source>
</reference>
<feature type="region of interest" description="Disordered" evidence="1">
    <location>
        <begin position="6002"/>
        <end position="6040"/>
    </location>
</feature>
<feature type="region of interest" description="Disordered" evidence="1">
    <location>
        <begin position="2414"/>
        <end position="2440"/>
    </location>
</feature>
<feature type="region of interest" description="Disordered" evidence="1">
    <location>
        <begin position="4520"/>
        <end position="4544"/>
    </location>
</feature>
<feature type="region of interest" description="Disordered" evidence="1">
    <location>
        <begin position="2864"/>
        <end position="2886"/>
    </location>
</feature>